<feature type="compositionally biased region" description="Basic residues" evidence="1">
    <location>
        <begin position="1"/>
        <end position="15"/>
    </location>
</feature>
<feature type="compositionally biased region" description="Polar residues" evidence="1">
    <location>
        <begin position="129"/>
        <end position="171"/>
    </location>
</feature>
<feature type="region of interest" description="Disordered" evidence="1">
    <location>
        <begin position="236"/>
        <end position="277"/>
    </location>
</feature>
<dbReference type="Proteomes" id="UP001219518">
    <property type="component" value="Unassembled WGS sequence"/>
</dbReference>
<evidence type="ECO:0000256" key="1">
    <source>
        <dbReference type="SAM" id="MobiDB-lite"/>
    </source>
</evidence>
<feature type="region of interest" description="Disordered" evidence="1">
    <location>
        <begin position="70"/>
        <end position="90"/>
    </location>
</feature>
<protein>
    <submittedName>
        <fullName evidence="2">Cysteine--tRNA ligase</fullName>
    </submittedName>
</protein>
<feature type="compositionally biased region" description="Polar residues" evidence="1">
    <location>
        <begin position="430"/>
        <end position="466"/>
    </location>
</feature>
<feature type="region of interest" description="Disordered" evidence="1">
    <location>
        <begin position="1"/>
        <end position="53"/>
    </location>
</feature>
<feature type="region of interest" description="Disordered" evidence="1">
    <location>
        <begin position="582"/>
        <end position="606"/>
    </location>
</feature>
<dbReference type="EMBL" id="JAHWGI010001324">
    <property type="protein sequence ID" value="KAK3928257.1"/>
    <property type="molecule type" value="Genomic_DNA"/>
</dbReference>
<proteinExistence type="predicted"/>
<feature type="region of interest" description="Disordered" evidence="1">
    <location>
        <begin position="306"/>
        <end position="467"/>
    </location>
</feature>
<name>A0AAE1HVM2_9NEOP</name>
<keyword evidence="2" id="KW-0436">Ligase</keyword>
<feature type="region of interest" description="Disordered" evidence="1">
    <location>
        <begin position="126"/>
        <end position="199"/>
    </location>
</feature>
<organism evidence="2 3">
    <name type="scientific">Frankliniella fusca</name>
    <dbReference type="NCBI Taxonomy" id="407009"/>
    <lineage>
        <taxon>Eukaryota</taxon>
        <taxon>Metazoa</taxon>
        <taxon>Ecdysozoa</taxon>
        <taxon>Arthropoda</taxon>
        <taxon>Hexapoda</taxon>
        <taxon>Insecta</taxon>
        <taxon>Pterygota</taxon>
        <taxon>Neoptera</taxon>
        <taxon>Paraneoptera</taxon>
        <taxon>Thysanoptera</taxon>
        <taxon>Terebrantia</taxon>
        <taxon>Thripoidea</taxon>
        <taxon>Thripidae</taxon>
        <taxon>Frankliniella</taxon>
    </lineage>
</organism>
<feature type="compositionally biased region" description="Polar residues" evidence="1">
    <location>
        <begin position="41"/>
        <end position="53"/>
    </location>
</feature>
<feature type="compositionally biased region" description="Polar residues" evidence="1">
    <location>
        <begin position="18"/>
        <end position="29"/>
    </location>
</feature>
<dbReference type="AlphaFoldDB" id="A0AAE1HVM2"/>
<feature type="compositionally biased region" description="Basic and acidic residues" evidence="1">
    <location>
        <begin position="387"/>
        <end position="397"/>
    </location>
</feature>
<reference evidence="2" key="2">
    <citation type="journal article" date="2023" name="BMC Genomics">
        <title>Pest status, molecular evolution, and epigenetic factors derived from the genome assembly of Frankliniella fusca, a thysanopteran phytovirus vector.</title>
        <authorList>
            <person name="Catto M.A."/>
            <person name="Labadie P.E."/>
            <person name="Jacobson A.L."/>
            <person name="Kennedy G.G."/>
            <person name="Srinivasan R."/>
            <person name="Hunt B.G."/>
        </authorList>
    </citation>
    <scope>NUCLEOTIDE SEQUENCE</scope>
    <source>
        <strain evidence="2">PL_HMW_Pooled</strain>
    </source>
</reference>
<accession>A0AAE1HVM2</accession>
<sequence length="755" mass="84159">MGRRRPSRTAKKKANAKICQNKSHSTQPKDNVVNPSVGEVSANSEVSQQSRVPSLNTSFSLSASCRKDLPLTSCGQSPARPSSGILIRPDLGQSAKKTCGVVNYGSSSDSDAISLDSKYGIAPAKKSIASESPVTNPPVSRWNSKVLPQSSDSEVSQQSRVPLQNNLSSLSPFGCSEIPSTSRGKGLGRPSSGLLFRPDLHLKSAKKTFGTMDYQSNSDSDNSSVQFENVERVEKFNSVRPGSEGLHFDSDPYFSGSPEKSTEAQSPRMSLKDVSYKRNIKQPLSKVSLMTGSAYRQALICSDFKGGESNIISSGEKSKVGSGSSEMLSYNKNKSKTKGDITSKDYQPPLPPRGNYDSAHSSPSSGKNNNSSNSISFEDLDTSNSEESLKKKSDKVSRLKKKQRMGDLSKFDSRSTVQVSHEKHLRRTGTEATKNRSPIHQENLLSSKSQRTENSAASKELNQSLSPDLPQYDVKKILEDKLSSSDGVHRSTLAQISTDASKLTKTQRKLIVRVLVRWLYNNHASDPKSVTSDMKEGLAKSIVLTYPPLACSETSQNLPPWSQYFNRSKNTGWIPNCARHIQKKNRSRQRRKKDKENEQDLGSSEYDTDQIEKLSMQMVNPKTKNDIMRGMSRCFKTRKVERKRGETISFFLRKYPHFKHFQGEVIFQEYELMFSGAVDLQKPFAEKLQKMLALNPVRRIDLKLDNDIVRALMLLSHHLPHDIPLKGENYGFSWAREEDLFVVLNPNDSVRDYIT</sequence>
<gene>
    <name evidence="2" type="ORF">KUF71_000527</name>
</gene>
<reference evidence="2" key="1">
    <citation type="submission" date="2021-07" db="EMBL/GenBank/DDBJ databases">
        <authorList>
            <person name="Catto M.A."/>
            <person name="Jacobson A."/>
            <person name="Kennedy G."/>
            <person name="Labadie P."/>
            <person name="Hunt B.G."/>
            <person name="Srinivasan R."/>
        </authorList>
    </citation>
    <scope>NUCLEOTIDE SEQUENCE</scope>
    <source>
        <strain evidence="2">PL_HMW_Pooled</strain>
        <tissue evidence="2">Head</tissue>
    </source>
</reference>
<feature type="compositionally biased region" description="Low complexity" evidence="1">
    <location>
        <begin position="361"/>
        <end position="376"/>
    </location>
</feature>
<feature type="compositionally biased region" description="Basic and acidic residues" evidence="1">
    <location>
        <begin position="404"/>
        <end position="413"/>
    </location>
</feature>
<feature type="compositionally biased region" description="Basic residues" evidence="1">
    <location>
        <begin position="582"/>
        <end position="593"/>
    </location>
</feature>
<evidence type="ECO:0000313" key="3">
    <source>
        <dbReference type="Proteomes" id="UP001219518"/>
    </source>
</evidence>
<evidence type="ECO:0000313" key="2">
    <source>
        <dbReference type="EMBL" id="KAK3928257.1"/>
    </source>
</evidence>
<dbReference type="GO" id="GO:0016874">
    <property type="term" value="F:ligase activity"/>
    <property type="evidence" value="ECO:0007669"/>
    <property type="project" value="UniProtKB-KW"/>
</dbReference>
<comment type="caution">
    <text evidence="2">The sequence shown here is derived from an EMBL/GenBank/DDBJ whole genome shotgun (WGS) entry which is preliminary data.</text>
</comment>
<keyword evidence="3" id="KW-1185">Reference proteome</keyword>